<dbReference type="PANTHER" id="PTHR34109:SF1">
    <property type="entry name" value="VOC DOMAIN-CONTAINING PROTEIN"/>
    <property type="match status" value="1"/>
</dbReference>
<dbReference type="Proteomes" id="UP001485459">
    <property type="component" value="Chromosome"/>
</dbReference>
<reference evidence="3" key="1">
    <citation type="submission" date="2024-03" db="EMBL/GenBank/DDBJ databases">
        <title>Chitinophaga horti sp. nov., isolated from garden soil.</title>
        <authorList>
            <person name="Lee D.S."/>
            <person name="Han D.M."/>
            <person name="Baek J.H."/>
            <person name="Choi D.G."/>
            <person name="Jeon J.H."/>
            <person name="Jeon C.O."/>
        </authorList>
    </citation>
    <scope>NUCLEOTIDE SEQUENCE [LARGE SCALE GENOMIC DNA]</scope>
    <source>
        <strain evidence="3">GPA1</strain>
    </source>
</reference>
<dbReference type="EMBL" id="CP149822">
    <property type="protein sequence ID" value="WZN40593.1"/>
    <property type="molecule type" value="Genomic_DNA"/>
</dbReference>
<accession>A0ABZ2YM65</accession>
<dbReference type="SUPFAM" id="SSF54593">
    <property type="entry name" value="Glyoxalase/Bleomycin resistance protein/Dihydroxybiphenyl dioxygenase"/>
    <property type="match status" value="1"/>
</dbReference>
<dbReference type="InterPro" id="IPR004360">
    <property type="entry name" value="Glyas_Fos-R_dOase_dom"/>
</dbReference>
<organism evidence="2 3">
    <name type="scientific">Chitinophaga pollutisoli</name>
    <dbReference type="NCBI Taxonomy" id="3133966"/>
    <lineage>
        <taxon>Bacteria</taxon>
        <taxon>Pseudomonadati</taxon>
        <taxon>Bacteroidota</taxon>
        <taxon>Chitinophagia</taxon>
        <taxon>Chitinophagales</taxon>
        <taxon>Chitinophagaceae</taxon>
        <taxon>Chitinophaga</taxon>
    </lineage>
</organism>
<dbReference type="InterPro" id="IPR037523">
    <property type="entry name" value="VOC_core"/>
</dbReference>
<dbReference type="InterPro" id="IPR029068">
    <property type="entry name" value="Glyas_Bleomycin-R_OHBP_Dase"/>
</dbReference>
<feature type="domain" description="VOC" evidence="1">
    <location>
        <begin position="9"/>
        <end position="125"/>
    </location>
</feature>
<evidence type="ECO:0000259" key="1">
    <source>
        <dbReference type="PROSITE" id="PS51819"/>
    </source>
</evidence>
<dbReference type="PROSITE" id="PS51819">
    <property type="entry name" value="VOC"/>
    <property type="match status" value="1"/>
</dbReference>
<keyword evidence="3" id="KW-1185">Reference proteome</keyword>
<dbReference type="CDD" id="cd07246">
    <property type="entry name" value="VOC_like"/>
    <property type="match status" value="1"/>
</dbReference>
<gene>
    <name evidence="2" type="ORF">WJU16_21760</name>
</gene>
<evidence type="ECO:0000313" key="3">
    <source>
        <dbReference type="Proteomes" id="UP001485459"/>
    </source>
</evidence>
<protein>
    <submittedName>
        <fullName evidence="2">VOC family protein</fullName>
    </submittedName>
</protein>
<dbReference type="Gene3D" id="3.30.720.110">
    <property type="match status" value="1"/>
</dbReference>
<dbReference type="Gene3D" id="3.30.720.120">
    <property type="match status" value="1"/>
</dbReference>
<proteinExistence type="predicted"/>
<dbReference type="RefSeq" id="WP_341835508.1">
    <property type="nucleotide sequence ID" value="NZ_CP149822.1"/>
</dbReference>
<evidence type="ECO:0000313" key="2">
    <source>
        <dbReference type="EMBL" id="WZN40593.1"/>
    </source>
</evidence>
<dbReference type="Pfam" id="PF00903">
    <property type="entry name" value="Glyoxalase"/>
    <property type="match status" value="1"/>
</dbReference>
<dbReference type="PANTHER" id="PTHR34109">
    <property type="entry name" value="BNAUNNG04460D PROTEIN-RELATED"/>
    <property type="match status" value="1"/>
</dbReference>
<name>A0ABZ2YM65_9BACT</name>
<sequence>MATANKPAGMRTVSPYFLVHDSEGFLGFMKEVFGATESGVYRNDEGQILHAELRLGDGSIMFGGATKDWPAETGGVFVFVENTDDIYNKAISRGSESRQAPENKDYGRAAGFRDPFGNTWWITQA</sequence>